<accession>A0A515DCU1</accession>
<comment type="similarity">
    <text evidence="2 4">Belongs to the cytochrome P450 family.</text>
</comment>
<dbReference type="PRINTS" id="PR00463">
    <property type="entry name" value="EP450I"/>
</dbReference>
<proteinExistence type="inferred from homology"/>
<dbReference type="Proteomes" id="UP000316798">
    <property type="component" value="Chromosome"/>
</dbReference>
<evidence type="ECO:0000256" key="3">
    <source>
        <dbReference type="PIRSR" id="PIRSR602401-1"/>
    </source>
</evidence>
<keyword evidence="3 4" id="KW-0349">Heme</keyword>
<dbReference type="GO" id="GO:0016705">
    <property type="term" value="F:oxidoreductase activity, acting on paired donors, with incorporation or reduction of molecular oxygen"/>
    <property type="evidence" value="ECO:0007669"/>
    <property type="project" value="InterPro"/>
</dbReference>
<dbReference type="InterPro" id="IPR036396">
    <property type="entry name" value="Cyt_P450_sf"/>
</dbReference>
<evidence type="ECO:0000313" key="6">
    <source>
        <dbReference type="EMBL" id="QDL38242.1"/>
    </source>
</evidence>
<feature type="region of interest" description="Disordered" evidence="5">
    <location>
        <begin position="1"/>
        <end position="26"/>
    </location>
</feature>
<keyword evidence="3 4" id="KW-0408">Iron</keyword>
<dbReference type="PANTHER" id="PTHR24305:SF166">
    <property type="entry name" value="CYTOCHROME P450 12A4, MITOCHONDRIAL-RELATED"/>
    <property type="match status" value="1"/>
</dbReference>
<dbReference type="AlphaFoldDB" id="A0A515DCU1"/>
<evidence type="ECO:0000256" key="2">
    <source>
        <dbReference type="ARBA" id="ARBA00010617"/>
    </source>
</evidence>
<dbReference type="InterPro" id="IPR050121">
    <property type="entry name" value="Cytochrome_P450_monoxygenase"/>
</dbReference>
<dbReference type="EMBL" id="CP035503">
    <property type="protein sequence ID" value="QDL38242.1"/>
    <property type="molecule type" value="Genomic_DNA"/>
</dbReference>
<gene>
    <name evidence="6" type="ORF">EUB48_13810</name>
</gene>
<dbReference type="OrthoDB" id="9764248at2"/>
<dbReference type="GO" id="GO:0005506">
    <property type="term" value="F:iron ion binding"/>
    <property type="evidence" value="ECO:0007669"/>
    <property type="project" value="InterPro"/>
</dbReference>
<organism evidence="6 7">
    <name type="scientific">Rhodoferax sediminis</name>
    <dbReference type="NCBI Taxonomy" id="2509614"/>
    <lineage>
        <taxon>Bacteria</taxon>
        <taxon>Pseudomonadati</taxon>
        <taxon>Pseudomonadota</taxon>
        <taxon>Betaproteobacteria</taxon>
        <taxon>Burkholderiales</taxon>
        <taxon>Comamonadaceae</taxon>
        <taxon>Rhodoferax</taxon>
    </lineage>
</organism>
<evidence type="ECO:0000313" key="7">
    <source>
        <dbReference type="Proteomes" id="UP000316798"/>
    </source>
</evidence>
<dbReference type="PANTHER" id="PTHR24305">
    <property type="entry name" value="CYTOCHROME P450"/>
    <property type="match status" value="1"/>
</dbReference>
<comment type="cofactor">
    <cofactor evidence="1 3">
        <name>heme</name>
        <dbReference type="ChEBI" id="CHEBI:30413"/>
    </cofactor>
</comment>
<dbReference type="GO" id="GO:0004497">
    <property type="term" value="F:monooxygenase activity"/>
    <property type="evidence" value="ECO:0007669"/>
    <property type="project" value="UniProtKB-KW"/>
</dbReference>
<dbReference type="RefSeq" id="WP_142819664.1">
    <property type="nucleotide sequence ID" value="NZ_CP035503.1"/>
</dbReference>
<evidence type="ECO:0000256" key="4">
    <source>
        <dbReference type="RuleBase" id="RU000461"/>
    </source>
</evidence>
<dbReference type="PROSITE" id="PS00086">
    <property type="entry name" value="CYTOCHROME_P450"/>
    <property type="match status" value="1"/>
</dbReference>
<keyword evidence="3 4" id="KW-0479">Metal-binding</keyword>
<dbReference type="PRINTS" id="PR00385">
    <property type="entry name" value="P450"/>
</dbReference>
<feature type="binding site" description="axial binding residue" evidence="3">
    <location>
        <position position="431"/>
    </location>
    <ligand>
        <name>heme</name>
        <dbReference type="ChEBI" id="CHEBI:30413"/>
    </ligand>
    <ligandPart>
        <name>Fe</name>
        <dbReference type="ChEBI" id="CHEBI:18248"/>
    </ligandPart>
</feature>
<keyword evidence="4" id="KW-0503">Monooxygenase</keyword>
<protein>
    <submittedName>
        <fullName evidence="6">Cytochrome P450</fullName>
    </submittedName>
</protein>
<dbReference type="GO" id="GO:0020037">
    <property type="term" value="F:heme binding"/>
    <property type="evidence" value="ECO:0007669"/>
    <property type="project" value="InterPro"/>
</dbReference>
<dbReference type="Pfam" id="PF00067">
    <property type="entry name" value="p450"/>
    <property type="match status" value="1"/>
</dbReference>
<reference evidence="6 7" key="1">
    <citation type="submission" date="2019-01" db="EMBL/GenBank/DDBJ databases">
        <title>Genomic insights into a novel species Rhodoferax sp.</title>
        <authorList>
            <person name="Jin L."/>
        </authorList>
    </citation>
    <scope>NUCLEOTIDE SEQUENCE [LARGE SCALE GENOMIC DNA]</scope>
    <source>
        <strain evidence="6 7">CHu59-6-5</strain>
    </source>
</reference>
<name>A0A515DCU1_9BURK</name>
<dbReference type="KEGG" id="rhf:EUB48_13810"/>
<dbReference type="SUPFAM" id="SSF48264">
    <property type="entry name" value="Cytochrome P450"/>
    <property type="match status" value="1"/>
</dbReference>
<evidence type="ECO:0000256" key="1">
    <source>
        <dbReference type="ARBA" id="ARBA00001971"/>
    </source>
</evidence>
<sequence length="486" mass="54041">MEPDTRRTPASGAPPPALRRLDELPGPRGLPVLGNALQIRPARMHQQFEAWSKTYGPLFRVQLGRRKFLVMADHELMGAALRERPERFRRPLLGGRITREMGFDEGLFFANDDVWRRQRRMVMAGLDPGHIKAYFPSLLKVTRRLQARWQTAARSGATIDLQADLMRFTVDAIAGLAFGADVNTLSSDEDVIQQHLNKIFPALFKRTLSMLPYWRYLRLPADRALDRSVAEVKAAIRGFIAQARDRIRADPSLREHPGNLLEAMINAADAGGSSMNDHDVAGNVLVMLLAGEDTTANTLAWMIHLLHRNPPALQRAGEEVRRIAGEPSQFTPERMAQLDYLEACAHETMRLKPVAPLLAVQAVRATTLADVEIPTDTVVLGLMRHDSLLDRHFPHPTAFLPERWLGDGGPAQVASSAKRVSMPFGAGPRVCPGRYLALLEIKMAAAMLLSSFDIDSVDSSSGTDVPEKLAFSMGPVGLRMRLRERR</sequence>
<dbReference type="InterPro" id="IPR002401">
    <property type="entry name" value="Cyt_P450_E_grp-I"/>
</dbReference>
<keyword evidence="4" id="KW-0560">Oxidoreductase</keyword>
<keyword evidence="7" id="KW-1185">Reference proteome</keyword>
<evidence type="ECO:0000256" key="5">
    <source>
        <dbReference type="SAM" id="MobiDB-lite"/>
    </source>
</evidence>
<dbReference type="InterPro" id="IPR017972">
    <property type="entry name" value="Cyt_P450_CS"/>
</dbReference>
<dbReference type="Gene3D" id="1.10.630.10">
    <property type="entry name" value="Cytochrome P450"/>
    <property type="match status" value="1"/>
</dbReference>
<dbReference type="InterPro" id="IPR001128">
    <property type="entry name" value="Cyt_P450"/>
</dbReference>